<dbReference type="GO" id="GO:0005634">
    <property type="term" value="C:nucleus"/>
    <property type="evidence" value="ECO:0007669"/>
    <property type="project" value="UniProtKB-SubCell"/>
</dbReference>
<proteinExistence type="inferred from homology"/>
<dbReference type="InterPro" id="IPR013087">
    <property type="entry name" value="Znf_C2H2_type"/>
</dbReference>
<dbReference type="Proteomes" id="UP000261380">
    <property type="component" value="Unplaced"/>
</dbReference>
<comment type="similarity">
    <text evidence="3">Belongs to the krueppel C2H2-type zinc-finger protein family.</text>
</comment>
<keyword evidence="7" id="KW-0862">Zinc</keyword>
<protein>
    <recommendedName>
        <fullName evidence="13">C2H2-type domain-containing protein</fullName>
    </recommendedName>
</protein>
<evidence type="ECO:0000256" key="12">
    <source>
        <dbReference type="PROSITE-ProRule" id="PRU00042"/>
    </source>
</evidence>
<reference evidence="14" key="2">
    <citation type="submission" date="2025-09" db="UniProtKB">
        <authorList>
            <consortium name="Ensembl"/>
        </authorList>
    </citation>
    <scope>IDENTIFICATION</scope>
</reference>
<dbReference type="FunFam" id="3.30.160.60:FF:001732">
    <property type="entry name" value="Zgc:162936"/>
    <property type="match status" value="1"/>
</dbReference>
<keyword evidence="15" id="KW-1185">Reference proteome</keyword>
<evidence type="ECO:0000256" key="3">
    <source>
        <dbReference type="ARBA" id="ARBA00006991"/>
    </source>
</evidence>
<feature type="domain" description="C2H2-type" evidence="13">
    <location>
        <begin position="63"/>
        <end position="90"/>
    </location>
</feature>
<comment type="subcellular location">
    <subcellularLocation>
        <location evidence="2">Nucleus</location>
    </subcellularLocation>
</comment>
<dbReference type="GO" id="GO:0008270">
    <property type="term" value="F:zinc ion binding"/>
    <property type="evidence" value="ECO:0007669"/>
    <property type="project" value="UniProtKB-KW"/>
</dbReference>
<dbReference type="FunFam" id="3.30.160.60:FF:002343">
    <property type="entry name" value="Zinc finger protein 33A"/>
    <property type="match status" value="1"/>
</dbReference>
<organism evidence="14 15">
    <name type="scientific">Xiphophorus couchianus</name>
    <name type="common">Monterrey platyfish</name>
    <dbReference type="NCBI Taxonomy" id="32473"/>
    <lineage>
        <taxon>Eukaryota</taxon>
        <taxon>Metazoa</taxon>
        <taxon>Chordata</taxon>
        <taxon>Craniata</taxon>
        <taxon>Vertebrata</taxon>
        <taxon>Euteleostomi</taxon>
        <taxon>Actinopterygii</taxon>
        <taxon>Neopterygii</taxon>
        <taxon>Teleostei</taxon>
        <taxon>Neoteleostei</taxon>
        <taxon>Acanthomorphata</taxon>
        <taxon>Ovalentaria</taxon>
        <taxon>Atherinomorphae</taxon>
        <taxon>Cyprinodontiformes</taxon>
        <taxon>Poeciliidae</taxon>
        <taxon>Poeciliinae</taxon>
        <taxon>Xiphophorus</taxon>
    </lineage>
</organism>
<keyword evidence="8" id="KW-0805">Transcription regulation</keyword>
<evidence type="ECO:0000256" key="9">
    <source>
        <dbReference type="ARBA" id="ARBA00023125"/>
    </source>
</evidence>
<evidence type="ECO:0000256" key="6">
    <source>
        <dbReference type="ARBA" id="ARBA00022771"/>
    </source>
</evidence>
<reference evidence="14" key="1">
    <citation type="submission" date="2025-08" db="UniProtKB">
        <authorList>
            <consortium name="Ensembl"/>
        </authorList>
    </citation>
    <scope>IDENTIFICATION</scope>
</reference>
<evidence type="ECO:0000256" key="11">
    <source>
        <dbReference type="ARBA" id="ARBA00023242"/>
    </source>
</evidence>
<dbReference type="SUPFAM" id="SSF57667">
    <property type="entry name" value="beta-beta-alpha zinc fingers"/>
    <property type="match status" value="2"/>
</dbReference>
<dbReference type="Gene3D" id="3.30.160.60">
    <property type="entry name" value="Classic Zinc Finger"/>
    <property type="match status" value="4"/>
</dbReference>
<dbReference type="InterPro" id="IPR036236">
    <property type="entry name" value="Znf_C2H2_sf"/>
</dbReference>
<keyword evidence="6 12" id="KW-0863">Zinc-finger</keyword>
<evidence type="ECO:0000256" key="1">
    <source>
        <dbReference type="ARBA" id="ARBA00003767"/>
    </source>
</evidence>
<dbReference type="Ensembl" id="ENSXCOT00000022822.1">
    <property type="protein sequence ID" value="ENSXCOP00000022547.1"/>
    <property type="gene ID" value="ENSXCOG00000016855.1"/>
</dbReference>
<evidence type="ECO:0000256" key="10">
    <source>
        <dbReference type="ARBA" id="ARBA00023163"/>
    </source>
</evidence>
<evidence type="ECO:0000256" key="5">
    <source>
        <dbReference type="ARBA" id="ARBA00022737"/>
    </source>
</evidence>
<name>A0A3B5MFP1_9TELE</name>
<comment type="function">
    <text evidence="1">May be involved in transcriptional regulation.</text>
</comment>
<sequence length="115" mass="13487">MKENQEELEPPQIKEEQVETGNVVHMRIHTGEKPFSCMTCGKDFSDNSCLYRHIRTHTGERPFSCLTCGKRFGDRGCLSRHKKIHTGERPFSCMTCGRRFIRKKSFDWSYDNTPR</sequence>
<keyword evidence="5" id="KW-0677">Repeat</keyword>
<evidence type="ECO:0000256" key="7">
    <source>
        <dbReference type="ARBA" id="ARBA00022833"/>
    </source>
</evidence>
<keyword evidence="4" id="KW-0479">Metal-binding</keyword>
<dbReference type="GO" id="GO:0043565">
    <property type="term" value="F:sequence-specific DNA binding"/>
    <property type="evidence" value="ECO:0007669"/>
    <property type="project" value="UniProtKB-ARBA"/>
</dbReference>
<dbReference type="FunFam" id="3.30.160.60:FF:000966">
    <property type="entry name" value="ZFP90 zinc finger protein"/>
    <property type="match status" value="1"/>
</dbReference>
<dbReference type="GO" id="GO:0000981">
    <property type="term" value="F:DNA-binding transcription factor activity, RNA polymerase II-specific"/>
    <property type="evidence" value="ECO:0007669"/>
    <property type="project" value="TreeGrafter"/>
</dbReference>
<dbReference type="PROSITE" id="PS00028">
    <property type="entry name" value="ZINC_FINGER_C2H2_1"/>
    <property type="match status" value="2"/>
</dbReference>
<evidence type="ECO:0000313" key="15">
    <source>
        <dbReference type="Proteomes" id="UP000261380"/>
    </source>
</evidence>
<keyword evidence="11" id="KW-0539">Nucleus</keyword>
<evidence type="ECO:0000256" key="8">
    <source>
        <dbReference type="ARBA" id="ARBA00023015"/>
    </source>
</evidence>
<evidence type="ECO:0000313" key="14">
    <source>
        <dbReference type="Ensembl" id="ENSXCOP00000022547.1"/>
    </source>
</evidence>
<dbReference type="SMART" id="SM00355">
    <property type="entry name" value="ZnF_C2H2"/>
    <property type="match status" value="2"/>
</dbReference>
<evidence type="ECO:0000256" key="2">
    <source>
        <dbReference type="ARBA" id="ARBA00004123"/>
    </source>
</evidence>
<feature type="domain" description="C2H2-type" evidence="13">
    <location>
        <begin position="35"/>
        <end position="62"/>
    </location>
</feature>
<keyword evidence="9" id="KW-0238">DNA-binding</keyword>
<dbReference type="Pfam" id="PF00096">
    <property type="entry name" value="zf-C2H2"/>
    <property type="match status" value="2"/>
</dbReference>
<dbReference type="AlphaFoldDB" id="A0A3B5MFP1"/>
<dbReference type="GeneTree" id="ENSGT00940000164425"/>
<dbReference type="PANTHER" id="PTHR24394">
    <property type="entry name" value="ZINC FINGER PROTEIN"/>
    <property type="match status" value="1"/>
</dbReference>
<keyword evidence="10" id="KW-0804">Transcription</keyword>
<accession>A0A3B5MFP1</accession>
<evidence type="ECO:0000259" key="13">
    <source>
        <dbReference type="PROSITE" id="PS50157"/>
    </source>
</evidence>
<dbReference type="GO" id="GO:0005694">
    <property type="term" value="C:chromosome"/>
    <property type="evidence" value="ECO:0007669"/>
    <property type="project" value="UniProtKB-ARBA"/>
</dbReference>
<dbReference type="PROSITE" id="PS50157">
    <property type="entry name" value="ZINC_FINGER_C2H2_2"/>
    <property type="match status" value="2"/>
</dbReference>
<evidence type="ECO:0000256" key="4">
    <source>
        <dbReference type="ARBA" id="ARBA00022723"/>
    </source>
</evidence>
<dbReference type="PANTHER" id="PTHR24394:SF48">
    <property type="entry name" value="ZINC FINGER PROTEIN 771"/>
    <property type="match status" value="1"/>
</dbReference>
<dbReference type="GO" id="GO:0045893">
    <property type="term" value="P:positive regulation of DNA-templated transcription"/>
    <property type="evidence" value="ECO:0007669"/>
    <property type="project" value="UniProtKB-ARBA"/>
</dbReference>